<dbReference type="RefSeq" id="WP_264283334.1">
    <property type="nucleotide sequence ID" value="NZ_CP107006.1"/>
</dbReference>
<accession>A0ABY6J813</accession>
<evidence type="ECO:0000313" key="2">
    <source>
        <dbReference type="EMBL" id="UYQ95620.1"/>
    </source>
</evidence>
<gene>
    <name evidence="2" type="ORF">MKQ68_10955</name>
</gene>
<dbReference type="PANTHER" id="PTHR32060:SF30">
    <property type="entry name" value="CARBOXY-TERMINAL PROCESSING PROTEASE CTPA"/>
    <property type="match status" value="1"/>
</dbReference>
<name>A0ABY6J813_9BACT</name>
<organism evidence="2 3">
    <name type="scientific">Chitinophaga horti</name>
    <dbReference type="NCBI Taxonomy" id="2920382"/>
    <lineage>
        <taxon>Bacteria</taxon>
        <taxon>Pseudomonadati</taxon>
        <taxon>Bacteroidota</taxon>
        <taxon>Chitinophagia</taxon>
        <taxon>Chitinophagales</taxon>
        <taxon>Chitinophagaceae</taxon>
        <taxon>Chitinophaga</taxon>
    </lineage>
</organism>
<proteinExistence type="predicted"/>
<protein>
    <submittedName>
        <fullName evidence="2">S41 family peptidase</fullName>
    </submittedName>
</protein>
<dbReference type="Pfam" id="PF03572">
    <property type="entry name" value="Peptidase_S41"/>
    <property type="match status" value="1"/>
</dbReference>
<dbReference type="EMBL" id="CP107006">
    <property type="protein sequence ID" value="UYQ95620.1"/>
    <property type="molecule type" value="Genomic_DNA"/>
</dbReference>
<evidence type="ECO:0000259" key="1">
    <source>
        <dbReference type="Pfam" id="PF03572"/>
    </source>
</evidence>
<dbReference type="Gene3D" id="3.90.226.10">
    <property type="entry name" value="2-enoyl-CoA Hydratase, Chain A, domain 1"/>
    <property type="match status" value="1"/>
</dbReference>
<dbReference type="PANTHER" id="PTHR32060">
    <property type="entry name" value="TAIL-SPECIFIC PROTEASE"/>
    <property type="match status" value="1"/>
</dbReference>
<dbReference type="Proteomes" id="UP001162741">
    <property type="component" value="Chromosome"/>
</dbReference>
<feature type="domain" description="Tail specific protease" evidence="1">
    <location>
        <begin position="570"/>
        <end position="734"/>
    </location>
</feature>
<dbReference type="Gene3D" id="2.60.120.260">
    <property type="entry name" value="Galactose-binding domain-like"/>
    <property type="match status" value="1"/>
</dbReference>
<dbReference type="InterPro" id="IPR005151">
    <property type="entry name" value="Tail-specific_protease"/>
</dbReference>
<keyword evidence="3" id="KW-1185">Reference proteome</keyword>
<sequence length="759" mass="83997">MFKRQLAALFTFTALSTQAQTSRQIDHLQAFTKLYGYVRYFHPSDMATVTDWDQFAVTGAAAVEKARDTKELQSTLTTLFGPLAPGLTIYPKGAPIALPGITPPDTTGMCTVAWQHYGYGEGLNTRTYNSVRANGFVKKMPPANNNTVNAIATQLETGAARGKRIRWSAAIKIASLEYGSAQLFMRGQLDNDSWVFVANMGNRQLAGPARDWKRDTIYGKVPDNMKALSAGVFIDRNGSILVDDFKLEMETPEGWQSIPLKNANFEEDKTGERPANWDGAASPEVIARVREVATPSGKQAVSFERKSPGPTFPSTKSIFDLAVKPGDRVIKEIGAGLEINMPVALWGDSTGTYPRADYQSAIRAYETRINPRYSADSLHVRLANVIITWNVLQHFHPYYQEWATDWNNDLRIALTASYTQAGQAGHLRSMQRLTARLRDGHIYVISPLQNPVNGAMPLQLKWVEDRLLITRVYDSSLSIQRGAQIIAINGVPTEKFISDMEAGISGGTELAIRQTAVMLMQYGNSDSALTLGIRSAGTKDAQIRIGFNRKYMSMPQPAPAPAFRFIDQKTLYIALNRITWPELQKKLDTVANAPVLVLDLRGYPRDEAANQLISRLATTNDSSRWMHIPCSWLPDHEETAWQHLGWNVRPATPHIKGKVYFLTNSSAISWAESIAGYMKDMKLATIVGESTSGANGDVNTIALLGGYQVRFSGLKVTRHDGSQHYMKGIPPDVLVLPTVRGTLNGEDEILNKALELSRK</sequence>
<dbReference type="InterPro" id="IPR029045">
    <property type="entry name" value="ClpP/crotonase-like_dom_sf"/>
</dbReference>
<evidence type="ECO:0000313" key="3">
    <source>
        <dbReference type="Proteomes" id="UP001162741"/>
    </source>
</evidence>
<reference evidence="2" key="1">
    <citation type="submission" date="2022-10" db="EMBL/GenBank/DDBJ databases">
        <title>Chitinophaga sp. nov., isolated from soil.</title>
        <authorList>
            <person name="Jeon C.O."/>
        </authorList>
    </citation>
    <scope>NUCLEOTIDE SEQUENCE</scope>
    <source>
        <strain evidence="2">R8</strain>
    </source>
</reference>
<dbReference type="SUPFAM" id="SSF52096">
    <property type="entry name" value="ClpP/crotonase"/>
    <property type="match status" value="1"/>
</dbReference>